<protein>
    <recommendedName>
        <fullName evidence="1">Putative restriction endonuclease domain-containing protein</fullName>
    </recommendedName>
</protein>
<dbReference type="Gene3D" id="3.90.1570.10">
    <property type="entry name" value="tt1808, chain A"/>
    <property type="match status" value="1"/>
</dbReference>
<evidence type="ECO:0000313" key="3">
    <source>
        <dbReference type="Proteomes" id="UP000323917"/>
    </source>
</evidence>
<dbReference type="Pfam" id="PF05685">
    <property type="entry name" value="Uma2"/>
    <property type="match status" value="1"/>
</dbReference>
<dbReference type="EMBL" id="CP042913">
    <property type="protein sequence ID" value="QEG32975.1"/>
    <property type="molecule type" value="Genomic_DNA"/>
</dbReference>
<evidence type="ECO:0000313" key="2">
    <source>
        <dbReference type="EMBL" id="QEG32975.1"/>
    </source>
</evidence>
<sequence length="216" mass="23915">MLLSVVDSVLCPQPLACYNSAMSTMPLSIADIPPFLPVSRFTTEKYLHMVDAGVLGPSDKVELIGGVVVDMSPAGIPHNQFLIYIVDLFAPLLTDFQVAIQATLPLDDGNVFDPDFMLLRRKAEGYKQQYPQPEDVQLLIEASGSSLKRDREVKLPVYAAAGIEEYWIADLDQQAVIVHREPKGIIYHAIESRSNDDILSPLAAPDFSLTVRQLFE</sequence>
<dbReference type="InterPro" id="IPR011335">
    <property type="entry name" value="Restrct_endonuc-II-like"/>
</dbReference>
<reference evidence="2 3" key="1">
    <citation type="submission" date="2019-08" db="EMBL/GenBank/DDBJ databases">
        <title>Deep-cultivation of Planctomycetes and their phenomic and genomic characterization uncovers novel biology.</title>
        <authorList>
            <person name="Wiegand S."/>
            <person name="Jogler M."/>
            <person name="Boedeker C."/>
            <person name="Pinto D."/>
            <person name="Vollmers J."/>
            <person name="Rivas-Marin E."/>
            <person name="Kohn T."/>
            <person name="Peeters S.H."/>
            <person name="Heuer A."/>
            <person name="Rast P."/>
            <person name="Oberbeckmann S."/>
            <person name="Bunk B."/>
            <person name="Jeske O."/>
            <person name="Meyerdierks A."/>
            <person name="Storesund J.E."/>
            <person name="Kallscheuer N."/>
            <person name="Luecker S."/>
            <person name="Lage O.M."/>
            <person name="Pohl T."/>
            <person name="Merkel B.J."/>
            <person name="Hornburger P."/>
            <person name="Mueller R.-W."/>
            <person name="Bruemmer F."/>
            <person name="Labrenz M."/>
            <person name="Spormann A.M."/>
            <person name="Op den Camp H."/>
            <person name="Overmann J."/>
            <person name="Amann R."/>
            <person name="Jetten M.S.M."/>
            <person name="Mascher T."/>
            <person name="Medema M.H."/>
            <person name="Devos D.P."/>
            <person name="Kaster A.-K."/>
            <person name="Ovreas L."/>
            <person name="Rohde M."/>
            <person name="Galperin M.Y."/>
            <person name="Jogler C."/>
        </authorList>
    </citation>
    <scope>NUCLEOTIDE SEQUENCE [LARGE SCALE GENOMIC DNA]</scope>
    <source>
        <strain evidence="2 3">Pr1d</strain>
    </source>
</reference>
<name>A0A5B9Q625_9BACT</name>
<dbReference type="InterPro" id="IPR012296">
    <property type="entry name" value="Nuclease_put_TT1808"/>
</dbReference>
<dbReference type="CDD" id="cd06260">
    <property type="entry name" value="DUF820-like"/>
    <property type="match status" value="1"/>
</dbReference>
<dbReference type="OrthoDB" id="9789502at2"/>
<dbReference type="AlphaFoldDB" id="A0A5B9Q625"/>
<keyword evidence="3" id="KW-1185">Reference proteome</keyword>
<dbReference type="PANTHER" id="PTHR35400:SF3">
    <property type="entry name" value="SLL1072 PROTEIN"/>
    <property type="match status" value="1"/>
</dbReference>
<dbReference type="Proteomes" id="UP000323917">
    <property type="component" value="Chromosome"/>
</dbReference>
<gene>
    <name evidence="2" type="ORF">Pr1d_02360</name>
</gene>
<evidence type="ECO:0000259" key="1">
    <source>
        <dbReference type="Pfam" id="PF05685"/>
    </source>
</evidence>
<dbReference type="PANTHER" id="PTHR35400">
    <property type="entry name" value="SLR1083 PROTEIN"/>
    <property type="match status" value="1"/>
</dbReference>
<dbReference type="InterPro" id="IPR008538">
    <property type="entry name" value="Uma2"/>
</dbReference>
<proteinExistence type="predicted"/>
<organism evidence="2 3">
    <name type="scientific">Bythopirellula goksoeyrii</name>
    <dbReference type="NCBI Taxonomy" id="1400387"/>
    <lineage>
        <taxon>Bacteria</taxon>
        <taxon>Pseudomonadati</taxon>
        <taxon>Planctomycetota</taxon>
        <taxon>Planctomycetia</taxon>
        <taxon>Pirellulales</taxon>
        <taxon>Lacipirellulaceae</taxon>
        <taxon>Bythopirellula</taxon>
    </lineage>
</organism>
<accession>A0A5B9Q625</accession>
<dbReference type="SUPFAM" id="SSF52980">
    <property type="entry name" value="Restriction endonuclease-like"/>
    <property type="match status" value="1"/>
</dbReference>
<feature type="domain" description="Putative restriction endonuclease" evidence="1">
    <location>
        <begin position="44"/>
        <end position="211"/>
    </location>
</feature>
<dbReference type="KEGG" id="bgok:Pr1d_02360"/>